<dbReference type="OrthoDB" id="2679416at2"/>
<dbReference type="AlphaFoldDB" id="A0A6N9Q6K0"/>
<organism evidence="2 3">
    <name type="scientific">Chengkuizengella marina</name>
    <dbReference type="NCBI Taxonomy" id="2507566"/>
    <lineage>
        <taxon>Bacteria</taxon>
        <taxon>Bacillati</taxon>
        <taxon>Bacillota</taxon>
        <taxon>Bacilli</taxon>
        <taxon>Bacillales</taxon>
        <taxon>Paenibacillaceae</taxon>
        <taxon>Chengkuizengella</taxon>
    </lineage>
</organism>
<protein>
    <recommendedName>
        <fullName evidence="4">Zf-HC2 domain-containing protein</fullName>
    </recommendedName>
</protein>
<comment type="caution">
    <text evidence="2">The sequence shown here is derived from an EMBL/GenBank/DDBJ whole genome shotgun (WGS) entry which is preliminary data.</text>
</comment>
<keyword evidence="1" id="KW-0472">Membrane</keyword>
<dbReference type="Proteomes" id="UP000448943">
    <property type="component" value="Unassembled WGS sequence"/>
</dbReference>
<feature type="transmembrane region" description="Helical" evidence="1">
    <location>
        <begin position="161"/>
        <end position="180"/>
    </location>
</feature>
<reference evidence="2 3" key="1">
    <citation type="submission" date="2019-01" db="EMBL/GenBank/DDBJ databases">
        <title>Chengkuizengella sp. nov., isolated from deep-sea sediment of East Pacific Ocean.</title>
        <authorList>
            <person name="Yang J."/>
            <person name="Lai Q."/>
            <person name="Shao Z."/>
        </authorList>
    </citation>
    <scope>NUCLEOTIDE SEQUENCE [LARGE SCALE GENOMIC DNA]</scope>
    <source>
        <strain evidence="2 3">YPA3-1-1</strain>
    </source>
</reference>
<dbReference type="RefSeq" id="WP_160647293.1">
    <property type="nucleotide sequence ID" value="NZ_SIJB01000032.1"/>
</dbReference>
<name>A0A6N9Q6K0_9BACL</name>
<dbReference type="EMBL" id="SIJB01000032">
    <property type="protein sequence ID" value="NBI30486.1"/>
    <property type="molecule type" value="Genomic_DNA"/>
</dbReference>
<proteinExistence type="predicted"/>
<evidence type="ECO:0000313" key="3">
    <source>
        <dbReference type="Proteomes" id="UP000448943"/>
    </source>
</evidence>
<keyword evidence="1" id="KW-1133">Transmembrane helix</keyword>
<evidence type="ECO:0000256" key="1">
    <source>
        <dbReference type="SAM" id="Phobius"/>
    </source>
</evidence>
<gene>
    <name evidence="2" type="ORF">ERL59_16175</name>
</gene>
<evidence type="ECO:0008006" key="4">
    <source>
        <dbReference type="Google" id="ProtNLM"/>
    </source>
</evidence>
<keyword evidence="1" id="KW-0812">Transmembrane</keyword>
<feature type="transmembrane region" description="Helical" evidence="1">
    <location>
        <begin position="101"/>
        <end position="120"/>
    </location>
</feature>
<accession>A0A6N9Q6K0</accession>
<evidence type="ECO:0000313" key="2">
    <source>
        <dbReference type="EMBL" id="NBI30486.1"/>
    </source>
</evidence>
<sequence length="185" mass="21293">MNCKEAQESFALYWDLPEDNFKRIKTDQHLKTCTSCAKEFELWEKSHEFIHMTSSLEDEHPFQASQNISGSVMDRIYNEESWKVPIQDRIYSLSFKFKRNVTLLISFCFAIFVMSLFLSISNKFQGNIAEPVEPTSGIVTVASINNPLPLEIVTDPSFPDYLVVLSLLGVIGTILILNWFTRIRT</sequence>
<keyword evidence="3" id="KW-1185">Reference proteome</keyword>